<accession>A0A6C0C784</accession>
<organism evidence="1">
    <name type="scientific">viral metagenome</name>
    <dbReference type="NCBI Taxonomy" id="1070528"/>
    <lineage>
        <taxon>unclassified sequences</taxon>
        <taxon>metagenomes</taxon>
        <taxon>organismal metagenomes</taxon>
    </lineage>
</organism>
<evidence type="ECO:0000313" key="1">
    <source>
        <dbReference type="EMBL" id="QHS99659.1"/>
    </source>
</evidence>
<name>A0A6C0C784_9ZZZZ</name>
<dbReference type="EMBL" id="MN739345">
    <property type="protein sequence ID" value="QHS99659.1"/>
    <property type="molecule type" value="Genomic_DNA"/>
</dbReference>
<protein>
    <submittedName>
        <fullName evidence="1">Uncharacterized protein</fullName>
    </submittedName>
</protein>
<dbReference type="AlphaFoldDB" id="A0A6C0C784"/>
<reference evidence="1" key="1">
    <citation type="journal article" date="2020" name="Nature">
        <title>Giant virus diversity and host interactions through global metagenomics.</title>
        <authorList>
            <person name="Schulz F."/>
            <person name="Roux S."/>
            <person name="Paez-Espino D."/>
            <person name="Jungbluth S."/>
            <person name="Walsh D.A."/>
            <person name="Denef V.J."/>
            <person name="McMahon K.D."/>
            <person name="Konstantinidis K.T."/>
            <person name="Eloe-Fadrosh E.A."/>
            <person name="Kyrpides N.C."/>
            <person name="Woyke T."/>
        </authorList>
    </citation>
    <scope>NUCLEOTIDE SEQUENCE</scope>
    <source>
        <strain evidence="1">GVMAG-M-3300020187-37</strain>
    </source>
</reference>
<proteinExistence type="predicted"/>
<sequence>MENLKKEQHLLLQHHLTYEVYEKFMDMFDKDEDMPVEEQLKIDEIVKIMIKHDYWGKIKGWGDRSVYSKIPKDKSILTIYLTSGLDLMSCDTKFDVIEKLNMLERMKYPYESWLNGDCLSV</sequence>